<sequence>MAGAAGPDSPEAAFDGADDGFASFASGADSGDDFGDFGDFGGFGSAADAPPVPPARAPPTDESTLALGAALLRCSADRDAVAAVARECMEHVFGAAPAGAEGPAAAAAAGPDGGPARAWISIEGLGLARQKGGSGEPPAAEPRLLRNLALVAVAGDLPGIETPRLLTPLAELKRMAARAVAPPSEPDPPPLLPIDEIRRIAALEPGHSAAPDLPLLLRHALRSIDALTEAKAAEAAKRRDAVDVYNQVIQTLVAQASKLH</sequence>
<feature type="compositionally biased region" description="Low complexity" evidence="1">
    <location>
        <begin position="12"/>
        <end position="29"/>
    </location>
</feature>
<evidence type="ECO:0000256" key="1">
    <source>
        <dbReference type="SAM" id="MobiDB-lite"/>
    </source>
</evidence>
<dbReference type="AlphaFoldDB" id="A0A9W8LFW3"/>
<proteinExistence type="predicted"/>
<dbReference type="EMBL" id="JANBUL010000240">
    <property type="protein sequence ID" value="KAJ2778241.1"/>
    <property type="molecule type" value="Genomic_DNA"/>
</dbReference>
<gene>
    <name evidence="2" type="ORF">H4R18_004717</name>
</gene>
<organism evidence="2 3">
    <name type="scientific">Coemansia javaensis</name>
    <dbReference type="NCBI Taxonomy" id="2761396"/>
    <lineage>
        <taxon>Eukaryota</taxon>
        <taxon>Fungi</taxon>
        <taxon>Fungi incertae sedis</taxon>
        <taxon>Zoopagomycota</taxon>
        <taxon>Kickxellomycotina</taxon>
        <taxon>Kickxellomycetes</taxon>
        <taxon>Kickxellales</taxon>
        <taxon>Kickxellaceae</taxon>
        <taxon>Coemansia</taxon>
    </lineage>
</organism>
<feature type="region of interest" description="Disordered" evidence="1">
    <location>
        <begin position="1"/>
        <end position="62"/>
    </location>
</feature>
<dbReference type="Proteomes" id="UP001140217">
    <property type="component" value="Unassembled WGS sequence"/>
</dbReference>
<protein>
    <submittedName>
        <fullName evidence="2">Uncharacterized protein</fullName>
    </submittedName>
</protein>
<evidence type="ECO:0000313" key="2">
    <source>
        <dbReference type="EMBL" id="KAJ2778241.1"/>
    </source>
</evidence>
<reference evidence="2" key="1">
    <citation type="submission" date="2022-07" db="EMBL/GenBank/DDBJ databases">
        <title>Phylogenomic reconstructions and comparative analyses of Kickxellomycotina fungi.</title>
        <authorList>
            <person name="Reynolds N.K."/>
            <person name="Stajich J.E."/>
            <person name="Barry K."/>
            <person name="Grigoriev I.V."/>
            <person name="Crous P."/>
            <person name="Smith M.E."/>
        </authorList>
    </citation>
    <scope>NUCLEOTIDE SEQUENCE</scope>
    <source>
        <strain evidence="2">NBRC 105414</strain>
    </source>
</reference>
<evidence type="ECO:0000313" key="3">
    <source>
        <dbReference type="Proteomes" id="UP001140217"/>
    </source>
</evidence>
<dbReference type="OrthoDB" id="5598066at2759"/>
<keyword evidence="3" id="KW-1185">Reference proteome</keyword>
<name>A0A9W8LFW3_9FUNG</name>
<accession>A0A9W8LFW3</accession>
<comment type="caution">
    <text evidence="2">The sequence shown here is derived from an EMBL/GenBank/DDBJ whole genome shotgun (WGS) entry which is preliminary data.</text>
</comment>